<evidence type="ECO:0000256" key="9">
    <source>
        <dbReference type="SAM" id="SignalP"/>
    </source>
</evidence>
<keyword evidence="7" id="KW-1015">Disulfide bond</keyword>
<evidence type="ECO:0000313" key="12">
    <source>
        <dbReference type="EMBL" id="KAG5450636.1"/>
    </source>
</evidence>
<feature type="domain" description="Cathepsin propeptide inhibitor" evidence="11">
    <location>
        <begin position="196"/>
        <end position="252"/>
    </location>
</feature>
<dbReference type="CDD" id="cd02248">
    <property type="entry name" value="Peptidase_C1A"/>
    <property type="match status" value="1"/>
</dbReference>
<keyword evidence="5" id="KW-0788">Thiol protease</keyword>
<dbReference type="PROSITE" id="PS51257">
    <property type="entry name" value="PROKAR_LIPOPROTEIN"/>
    <property type="match status" value="1"/>
</dbReference>
<dbReference type="InterPro" id="IPR039417">
    <property type="entry name" value="Peptidase_C1A_papain-like"/>
</dbReference>
<keyword evidence="8" id="KW-0325">Glycoprotein</keyword>
<dbReference type="FunFam" id="3.90.70.10:FF:000057">
    <property type="entry name" value="Cysteine protease RD19A"/>
    <property type="match status" value="1"/>
</dbReference>
<feature type="domain" description="Peptidase C1A papain C-terminal" evidence="10">
    <location>
        <begin position="279"/>
        <end position="492"/>
    </location>
</feature>
<evidence type="ECO:0000256" key="1">
    <source>
        <dbReference type="ARBA" id="ARBA00008455"/>
    </source>
</evidence>
<dbReference type="EMBL" id="NIRI02000042">
    <property type="protein sequence ID" value="KAG5450636.1"/>
    <property type="molecule type" value="Genomic_DNA"/>
</dbReference>
<keyword evidence="13" id="KW-1185">Reference proteome</keyword>
<dbReference type="PROSITE" id="PS00139">
    <property type="entry name" value="THIOL_PROTEASE_CYS"/>
    <property type="match status" value="1"/>
</dbReference>
<evidence type="ECO:0000256" key="2">
    <source>
        <dbReference type="ARBA" id="ARBA00022670"/>
    </source>
</evidence>
<evidence type="ECO:0000256" key="6">
    <source>
        <dbReference type="ARBA" id="ARBA00023145"/>
    </source>
</evidence>
<evidence type="ECO:0000256" key="3">
    <source>
        <dbReference type="ARBA" id="ARBA00022729"/>
    </source>
</evidence>
<dbReference type="InterPro" id="IPR013201">
    <property type="entry name" value="Prot_inhib_I29"/>
</dbReference>
<dbReference type="PROSITE" id="PS00639">
    <property type="entry name" value="THIOL_PROTEASE_HIS"/>
    <property type="match status" value="1"/>
</dbReference>
<keyword evidence="2" id="KW-0645">Protease</keyword>
<dbReference type="SMART" id="SM00848">
    <property type="entry name" value="Inhibitor_I29"/>
    <property type="match status" value="1"/>
</dbReference>
<sequence>MTLKVRTNMKGARVLSFLFILVLISLLGCLGVGTAQESTASSDFLDNTFFRRLLNHVVDHIQLAAIPTSQSDSRWFDEKMKQTYGYSGRSFVLYDVLGLSTQIRWKIHYNISLLFAPSGCEGEKSEQKRTLAECGLGEGPISEVSALVTHDPLLPMDSAFVVGAVRMIPRPTGWGRLPRHPSFLGFELPKNVNSIYSLFKQQHGKQYSAQEDLKRFRIFKANLLKIQLLQVLDKGTARYGITKFADLTEEEFKRTHANMKRPLSRSNRPKVTSYPTQSLPGSFDWRQHGVVTEVKDQGMCGSCWAFAVTGNIEGQWYKKTKKLVSLSEQQLLDCDKKDEACNGGFPEWAYESIVKMGGLMSEKDYPYEAHKETCNLKPNNISAYINDSVTLSKDEKELAAWLTENGPISVGMNANFLQFYFGGVSHPPHMLCSEQGLDHAVLLVGYGVTSFWQRPYWIVKNSWGRSWGEKGYFRIYRGDGTCGINADATSSIVL</sequence>
<evidence type="ECO:0000259" key="11">
    <source>
        <dbReference type="SMART" id="SM00848"/>
    </source>
</evidence>
<dbReference type="InterPro" id="IPR000169">
    <property type="entry name" value="Pept_cys_AS"/>
</dbReference>
<dbReference type="GO" id="GO:0008234">
    <property type="term" value="F:cysteine-type peptidase activity"/>
    <property type="evidence" value="ECO:0007669"/>
    <property type="project" value="UniProtKB-KW"/>
</dbReference>
<evidence type="ECO:0000259" key="10">
    <source>
        <dbReference type="SMART" id="SM00645"/>
    </source>
</evidence>
<keyword evidence="4" id="KW-0378">Hydrolase</keyword>
<dbReference type="PRINTS" id="PR00705">
    <property type="entry name" value="PAPAIN"/>
</dbReference>
<evidence type="ECO:0000256" key="4">
    <source>
        <dbReference type="ARBA" id="ARBA00022801"/>
    </source>
</evidence>
<dbReference type="InterPro" id="IPR000668">
    <property type="entry name" value="Peptidase_C1A_C"/>
</dbReference>
<dbReference type="InterPro" id="IPR013128">
    <property type="entry name" value="Peptidase_C1A"/>
</dbReference>
<organism evidence="12 13">
    <name type="scientific">Clonorchis sinensis</name>
    <name type="common">Chinese liver fluke</name>
    <dbReference type="NCBI Taxonomy" id="79923"/>
    <lineage>
        <taxon>Eukaryota</taxon>
        <taxon>Metazoa</taxon>
        <taxon>Spiralia</taxon>
        <taxon>Lophotrochozoa</taxon>
        <taxon>Platyhelminthes</taxon>
        <taxon>Trematoda</taxon>
        <taxon>Digenea</taxon>
        <taxon>Opisthorchiida</taxon>
        <taxon>Opisthorchiata</taxon>
        <taxon>Opisthorchiidae</taxon>
        <taxon>Clonorchis</taxon>
    </lineage>
</organism>
<proteinExistence type="inferred from homology"/>
<dbReference type="PANTHER" id="PTHR12411">
    <property type="entry name" value="CYSTEINE PROTEASE FAMILY C1-RELATED"/>
    <property type="match status" value="1"/>
</dbReference>
<reference evidence="12 13" key="1">
    <citation type="journal article" date="2018" name="Biotechnol. Adv.">
        <title>Improved genomic resources and new bioinformatic workflow for the carcinogenic parasite Clonorchis sinensis: Biotechnological implications.</title>
        <authorList>
            <person name="Wang D."/>
            <person name="Korhonen P.K."/>
            <person name="Gasser R.B."/>
            <person name="Young N.D."/>
        </authorList>
    </citation>
    <scope>NUCLEOTIDE SEQUENCE [LARGE SCALE GENOMIC DNA]</scope>
    <source>
        <strain evidence="12">Cs-k2</strain>
    </source>
</reference>
<dbReference type="Gene3D" id="3.90.70.10">
    <property type="entry name" value="Cysteine proteinases"/>
    <property type="match status" value="1"/>
</dbReference>
<dbReference type="GO" id="GO:0005737">
    <property type="term" value="C:cytoplasm"/>
    <property type="evidence" value="ECO:0007669"/>
    <property type="project" value="UniProtKB-ARBA"/>
</dbReference>
<reference evidence="12 13" key="2">
    <citation type="journal article" date="2021" name="Genomics">
        <title>High-quality reference genome for Clonorchis sinensis.</title>
        <authorList>
            <person name="Young N.D."/>
            <person name="Stroehlein A.J."/>
            <person name="Kinkar L."/>
            <person name="Wang T."/>
            <person name="Sohn W.M."/>
            <person name="Chang B.C.H."/>
            <person name="Kaur P."/>
            <person name="Weisz D."/>
            <person name="Dudchenko O."/>
            <person name="Aiden E.L."/>
            <person name="Korhonen P.K."/>
            <person name="Gasser R.B."/>
        </authorList>
    </citation>
    <scope>NUCLEOTIDE SEQUENCE [LARGE SCALE GENOMIC DNA]</scope>
    <source>
        <strain evidence="12">Cs-k2</strain>
    </source>
</reference>
<dbReference type="GO" id="GO:0006508">
    <property type="term" value="P:proteolysis"/>
    <property type="evidence" value="ECO:0007669"/>
    <property type="project" value="UniProtKB-KW"/>
</dbReference>
<dbReference type="InterPro" id="IPR025661">
    <property type="entry name" value="Pept_asp_AS"/>
</dbReference>
<evidence type="ECO:0000256" key="5">
    <source>
        <dbReference type="ARBA" id="ARBA00022807"/>
    </source>
</evidence>
<protein>
    <submittedName>
        <fullName evidence="12">Cathepsin L</fullName>
    </submittedName>
</protein>
<dbReference type="Pfam" id="PF08246">
    <property type="entry name" value="Inhibitor_I29"/>
    <property type="match status" value="1"/>
</dbReference>
<dbReference type="SUPFAM" id="SSF54001">
    <property type="entry name" value="Cysteine proteinases"/>
    <property type="match status" value="1"/>
</dbReference>
<comment type="caution">
    <text evidence="12">The sequence shown here is derived from an EMBL/GenBank/DDBJ whole genome shotgun (WGS) entry which is preliminary data.</text>
</comment>
<evidence type="ECO:0000256" key="7">
    <source>
        <dbReference type="ARBA" id="ARBA00023157"/>
    </source>
</evidence>
<dbReference type="Proteomes" id="UP000286415">
    <property type="component" value="Unassembled WGS sequence"/>
</dbReference>
<accession>A0A8T1MP55</accession>
<dbReference type="OrthoDB" id="387093at2759"/>
<dbReference type="Pfam" id="PF00112">
    <property type="entry name" value="Peptidase_C1"/>
    <property type="match status" value="1"/>
</dbReference>
<keyword evidence="6" id="KW-0865">Zymogen</keyword>
<feature type="signal peptide" evidence="9">
    <location>
        <begin position="1"/>
        <end position="35"/>
    </location>
</feature>
<evidence type="ECO:0000313" key="13">
    <source>
        <dbReference type="Proteomes" id="UP000286415"/>
    </source>
</evidence>
<dbReference type="AlphaFoldDB" id="A0A8T1MP55"/>
<gene>
    <name evidence="12" type="ORF">CSKR_100112</name>
</gene>
<dbReference type="InterPro" id="IPR038765">
    <property type="entry name" value="Papain-like_cys_pep_sf"/>
</dbReference>
<comment type="similarity">
    <text evidence="1">Belongs to the peptidase C1 family.</text>
</comment>
<evidence type="ECO:0000256" key="8">
    <source>
        <dbReference type="ARBA" id="ARBA00023180"/>
    </source>
</evidence>
<keyword evidence="3 9" id="KW-0732">Signal</keyword>
<dbReference type="SMART" id="SM00645">
    <property type="entry name" value="Pept_C1"/>
    <property type="match status" value="1"/>
</dbReference>
<feature type="chain" id="PRO_5035882553" evidence="9">
    <location>
        <begin position="36"/>
        <end position="494"/>
    </location>
</feature>
<name>A0A8T1MP55_CLOSI</name>
<dbReference type="PROSITE" id="PS00640">
    <property type="entry name" value="THIOL_PROTEASE_ASN"/>
    <property type="match status" value="1"/>
</dbReference>
<dbReference type="InterPro" id="IPR025660">
    <property type="entry name" value="Pept_his_AS"/>
</dbReference>